<comment type="caution">
    <text evidence="3">The sequence shown here is derived from an EMBL/GenBank/DDBJ whole genome shotgun (WGS) entry which is preliminary data.</text>
</comment>
<accession>A0A1C2J2X8</accession>
<dbReference type="Proteomes" id="UP000095008">
    <property type="component" value="Unassembled WGS sequence"/>
</dbReference>
<evidence type="ECO:0000313" key="5">
    <source>
        <dbReference type="Proteomes" id="UP000095008"/>
    </source>
</evidence>
<keyword evidence="1" id="KW-0732">Signal</keyword>
<sequence>MMKKSLLAVFILVATPALAFAGGPVSHLPVKAQLHQEALTDRSLSHALAHGASVSKITPRVQGLDFALQNTAAQMHTKASFAQAANRLIGIRITRADLSRNLKADAQWVQARLSK</sequence>
<keyword evidence="5" id="KW-1185">Reference proteome</keyword>
<dbReference type="Proteomes" id="UP000094893">
    <property type="component" value="Unassembled WGS sequence"/>
</dbReference>
<proteinExistence type="predicted"/>
<dbReference type="EMBL" id="LWRY01000097">
    <property type="protein sequence ID" value="OCX72903.1"/>
    <property type="molecule type" value="Genomic_DNA"/>
</dbReference>
<evidence type="ECO:0000313" key="2">
    <source>
        <dbReference type="EMBL" id="OCX72903.1"/>
    </source>
</evidence>
<feature type="signal peptide" evidence="1">
    <location>
        <begin position="1"/>
        <end position="19"/>
    </location>
</feature>
<feature type="chain" id="PRO_5009434552" evidence="1">
    <location>
        <begin position="20"/>
        <end position="115"/>
    </location>
</feature>
<dbReference type="RefSeq" id="WP_024895168.1">
    <property type="nucleotide sequence ID" value="NZ_LGYM01000022.1"/>
</dbReference>
<dbReference type="EMBL" id="LWSA01000083">
    <property type="protein sequence ID" value="OCX73990.1"/>
    <property type="molecule type" value="Genomic_DNA"/>
</dbReference>
<evidence type="ECO:0000313" key="3">
    <source>
        <dbReference type="EMBL" id="OCX73990.1"/>
    </source>
</evidence>
<evidence type="ECO:0000313" key="4">
    <source>
        <dbReference type="Proteomes" id="UP000094893"/>
    </source>
</evidence>
<evidence type="ECO:0000256" key="1">
    <source>
        <dbReference type="SAM" id="SignalP"/>
    </source>
</evidence>
<dbReference type="STRING" id="930.GCA_002079865_01506"/>
<protein>
    <submittedName>
        <fullName evidence="3">Uncharacterized protein</fullName>
    </submittedName>
</protein>
<name>A0A1C2J2X8_ACITH</name>
<gene>
    <name evidence="2" type="ORF">A6M23_08955</name>
    <name evidence="3" type="ORF">A6P07_06850</name>
</gene>
<organism evidence="3 4">
    <name type="scientific">Acidithiobacillus thiooxidans</name>
    <name type="common">Thiobacillus thiooxidans</name>
    <dbReference type="NCBI Taxonomy" id="930"/>
    <lineage>
        <taxon>Bacteria</taxon>
        <taxon>Pseudomonadati</taxon>
        <taxon>Pseudomonadota</taxon>
        <taxon>Acidithiobacillia</taxon>
        <taxon>Acidithiobacillales</taxon>
        <taxon>Acidithiobacillaceae</taxon>
        <taxon>Acidithiobacillus</taxon>
    </lineage>
</organism>
<dbReference type="AlphaFoldDB" id="A0A1C2J2X8"/>
<reference evidence="3 4" key="1">
    <citation type="journal article" date="2016" name="Int. J. Mol. Sci.">
        <title>Comparative genomics of the extreme acidophile Acidithiobacillus thiooxidans reveals intraspecific divergence and niche adaptation.</title>
        <authorList>
            <person name="Zhang X."/>
            <person name="Feng X."/>
            <person name="Tao J."/>
            <person name="Ma L."/>
            <person name="Xiao Y."/>
            <person name="Liang Y."/>
            <person name="Liu X."/>
            <person name="Yin H."/>
        </authorList>
    </citation>
    <scope>NUCLEOTIDE SEQUENCE [LARGE SCALE GENOMIC DNA]</scope>
    <source>
        <strain evidence="3 4">A02</strain>
        <strain evidence="2">DXS-W</strain>
    </source>
</reference>
<dbReference type="OrthoDB" id="5312536at2"/>